<gene>
    <name evidence="1" type="ORF">EI71_00730</name>
</gene>
<dbReference type="EMBL" id="QXEV01000005">
    <property type="protein sequence ID" value="RIA77947.1"/>
    <property type="molecule type" value="Genomic_DNA"/>
</dbReference>
<sequence>MSDIIYSSRFAPSGTKNVYEKYFAIPVSLIKVLLTTSEKPELNHFERAVLSLLINDYYSIGQLSEILLLKNDLVELITNDLKKKGLIDDNYKVTENGENQLKNVYKEMKQEICYLLFDHNRGCLLSNYCNNNDLVFSQGRKNESSYSFTLDKDAFKEEIPYRYIKINQNDEKYNDDLIKKIVARDIFKKNTDKNLVNVEVVELNKKKYHLITSIITYSDFSGKWIVKNPITMENDDNLYDFIYNFSTDDQVKDLLRSVMQYRINQQDSADVKKKYEIIKGKLFNKRISDLHDDFINPLINVINVLNDSKSKSYNDRIHRNEIIKNSMVNLGDLYEKVLYQAALTSPKRFEFDTLGNDAKDNKIKLINIAKSIGFEVSDNGERLLFANRKSLQRIARDPNKAQLAECISWNVLLATRDNKFYIYNFAKKHPNFINLMYRFKRDYRDENKHSITVEDISPKLYIDLLFELLECAFGYKVDQKVLNELINFNGTICDYSFSEELLRTELGNKIFNSSNKELTQMKFNLVSMYDLYITENSKFLSFGYPILENTIKLLVNSIKEKYKCKYKDFNQLFSSNVEMENYLIGLGFEMAAEERIGNNVIDSLAVDINAISNVEKGFTDNFNNATLRVKLLALIDMLKQNDRIADEFINNGLKDLFVITSTLSFLQRHQQVHTFNNEQAKIITDGIVKIVDFAVNKSDLIKW</sequence>
<name>A0A397S1X2_9MOLU</name>
<dbReference type="AlphaFoldDB" id="A0A397S1X2"/>
<keyword evidence="2" id="KW-1185">Reference proteome</keyword>
<organism evidence="1 2">
    <name type="scientific">Anaeroplasma bactoclasticum</name>
    <dbReference type="NCBI Taxonomy" id="2088"/>
    <lineage>
        <taxon>Bacteria</taxon>
        <taxon>Bacillati</taxon>
        <taxon>Mycoplasmatota</taxon>
        <taxon>Mollicutes</taxon>
        <taxon>Anaeroplasmatales</taxon>
        <taxon>Anaeroplasmataceae</taxon>
        <taxon>Anaeroplasma</taxon>
    </lineage>
</organism>
<proteinExistence type="predicted"/>
<evidence type="ECO:0000313" key="2">
    <source>
        <dbReference type="Proteomes" id="UP000266506"/>
    </source>
</evidence>
<dbReference type="RefSeq" id="WP_119015896.1">
    <property type="nucleotide sequence ID" value="NZ_QXEV01000005.1"/>
</dbReference>
<dbReference type="InParanoid" id="A0A397S1X2"/>
<evidence type="ECO:0000313" key="1">
    <source>
        <dbReference type="EMBL" id="RIA77947.1"/>
    </source>
</evidence>
<protein>
    <submittedName>
        <fullName evidence="1">Uncharacterized protein</fullName>
    </submittedName>
</protein>
<dbReference type="Proteomes" id="UP000266506">
    <property type="component" value="Unassembled WGS sequence"/>
</dbReference>
<accession>A0A397S1X2</accession>
<reference evidence="1 2" key="1">
    <citation type="submission" date="2018-08" db="EMBL/GenBank/DDBJ databases">
        <title>Genomic Encyclopedia of Archaeal and Bacterial Type Strains, Phase II (KMG-II): from individual species to whole genera.</title>
        <authorList>
            <person name="Goeker M."/>
        </authorList>
    </citation>
    <scope>NUCLEOTIDE SEQUENCE [LARGE SCALE GENOMIC DNA]</scope>
    <source>
        <strain evidence="1 2">ATCC 27112</strain>
    </source>
</reference>
<comment type="caution">
    <text evidence="1">The sequence shown here is derived from an EMBL/GenBank/DDBJ whole genome shotgun (WGS) entry which is preliminary data.</text>
</comment>